<dbReference type="EMBL" id="CAMXCT010004434">
    <property type="protein sequence ID" value="CAI4008972.1"/>
    <property type="molecule type" value="Genomic_DNA"/>
</dbReference>
<evidence type="ECO:0000313" key="2">
    <source>
        <dbReference type="EMBL" id="CAI4008972.1"/>
    </source>
</evidence>
<feature type="compositionally biased region" description="Basic residues" evidence="1">
    <location>
        <begin position="833"/>
        <end position="842"/>
    </location>
</feature>
<feature type="compositionally biased region" description="Basic and acidic residues" evidence="1">
    <location>
        <begin position="894"/>
        <end position="922"/>
    </location>
</feature>
<accession>A0A9P1DGF2</accession>
<name>A0A9P1DGF2_9DINO</name>
<keyword evidence="5" id="KW-1185">Reference proteome</keyword>
<protein>
    <submittedName>
        <fullName evidence="4">Hemicentin-1</fullName>
    </submittedName>
</protein>
<dbReference type="AlphaFoldDB" id="A0A9P1DGF2"/>
<evidence type="ECO:0000313" key="5">
    <source>
        <dbReference type="Proteomes" id="UP001152797"/>
    </source>
</evidence>
<comment type="caution">
    <text evidence="2">The sequence shown here is derived from an EMBL/GenBank/DDBJ whole genome shotgun (WGS) entry which is preliminary data.</text>
</comment>
<evidence type="ECO:0000313" key="3">
    <source>
        <dbReference type="EMBL" id="CAL1162347.1"/>
    </source>
</evidence>
<dbReference type="Proteomes" id="UP001152797">
    <property type="component" value="Unassembled WGS sequence"/>
</dbReference>
<dbReference type="EMBL" id="CAMXCT030004434">
    <property type="protein sequence ID" value="CAL4796284.1"/>
    <property type="molecule type" value="Genomic_DNA"/>
</dbReference>
<dbReference type="EMBL" id="CAMXCT020004434">
    <property type="protein sequence ID" value="CAL1162347.1"/>
    <property type="molecule type" value="Genomic_DNA"/>
</dbReference>
<proteinExistence type="predicted"/>
<feature type="compositionally biased region" description="Low complexity" evidence="1">
    <location>
        <begin position="818"/>
        <end position="832"/>
    </location>
</feature>
<feature type="region of interest" description="Disordered" evidence="1">
    <location>
        <begin position="811"/>
        <end position="922"/>
    </location>
</feature>
<evidence type="ECO:0000256" key="1">
    <source>
        <dbReference type="SAM" id="MobiDB-lite"/>
    </source>
</evidence>
<gene>
    <name evidence="2" type="ORF">C1SCF055_LOCUS34362</name>
</gene>
<reference evidence="2" key="1">
    <citation type="submission" date="2022-10" db="EMBL/GenBank/DDBJ databases">
        <authorList>
            <person name="Chen Y."/>
            <person name="Dougan E. K."/>
            <person name="Chan C."/>
            <person name="Rhodes N."/>
            <person name="Thang M."/>
        </authorList>
    </citation>
    <scope>NUCLEOTIDE SEQUENCE</scope>
</reference>
<evidence type="ECO:0000313" key="4">
    <source>
        <dbReference type="EMBL" id="CAL4796284.1"/>
    </source>
</evidence>
<organism evidence="2">
    <name type="scientific">Cladocopium goreaui</name>
    <dbReference type="NCBI Taxonomy" id="2562237"/>
    <lineage>
        <taxon>Eukaryota</taxon>
        <taxon>Sar</taxon>
        <taxon>Alveolata</taxon>
        <taxon>Dinophyceae</taxon>
        <taxon>Suessiales</taxon>
        <taxon>Symbiodiniaceae</taxon>
        <taxon>Cladocopium</taxon>
    </lineage>
</organism>
<sequence length="922" mass="103478">MGRGYLPWQRCRLRLELYHASRQSVALTLQPRRLQGKLTVLDPHLLDAAIGHDSSDDDEGLQMKKIADRQIKAMNMLIYNVHLRILRKREEHHRVANDADDAAKQEGIIACTRLVMSVNRKPWNNYSFQQEMATLASVYLHRFPASSDEPMPQNSEADDAGNVPDQSLQQAAGAVECQEHDPQKIVKVLLSVKGYMDVAFDVLRDMSIRTFGHIIIEATQSQQMNRELQAFWAWRGWLETVAETLGLLGSDRPLQSLRLNVSVEDTIQQQEHADLFYRLTLRSASKRAWSMSIYDVAPYNWAMLLTDSGFEDVAKGLEKLKGDCLIVKKALRLKGDPDCQHRQEGDLQSTKATNFLRGRQVYLPSSKHQASETKSELKQIIDSGRKKMPGMQLNPPALRPAGHLSDFRMVAAMMSLRNLEGQDFKDIGAAWLGELFEEGHLYRSGITGLPAVCLGFHYKVAFMWEVQEIEQGFFKLAESGDFGTYSMTDIKNNFDSVCLTQIEKKEAEGDGAWMAVPTQVCLPRDFPPGLAEKGLLLKRTHDETSLVSYRLQFGEPLSMQFVSKLCVALGLEVKPGDGEKVASNKSKMTCLVGHFCPHLSDQQRQDIINKWLKGKGSTNASKAPGCLHSVLKVLETEEDFNKFVDMKTRLDDEQRTKLIVEREGFHRSKARQMTPKLIKMLAPPGPKSYISMQTSLKRFNGFYFKPGASSSSRARPVGSTKKGRLRDLHSTARTWGDKWTQEQALNLVVGQLWSWHRKYGNDISEKPSKKTISETLQRVLEGEVDPGTDVESDEDMDDAALGVDADGLQEGDEEEAPAMDSDSSSSSSSTSSPKRKPAKRRVPQQQGKRAAAETQPKPEEPAPKKHKLLDTSNVKSALPAHVQQTMANLAIAKAEPKAKPKSADKKEKKREKKVEKKVSKKK</sequence>
<reference evidence="3" key="2">
    <citation type="submission" date="2024-04" db="EMBL/GenBank/DDBJ databases">
        <authorList>
            <person name="Chen Y."/>
            <person name="Shah S."/>
            <person name="Dougan E. K."/>
            <person name="Thang M."/>
            <person name="Chan C."/>
        </authorList>
    </citation>
    <scope>NUCLEOTIDE SEQUENCE [LARGE SCALE GENOMIC DNA]</scope>
</reference>